<dbReference type="EMBL" id="CP038852">
    <property type="protein sequence ID" value="QIZ20956.1"/>
    <property type="molecule type" value="Genomic_DNA"/>
</dbReference>
<dbReference type="RefSeq" id="WP_168606830.1">
    <property type="nucleotide sequence ID" value="NZ_CP038852.1"/>
</dbReference>
<name>A0A6H1Q2N1_9PROT</name>
<protein>
    <recommendedName>
        <fullName evidence="3">Methyltransferase FkbM domain-containing protein</fullName>
    </recommendedName>
</protein>
<organism evidence="1 2">
    <name type="scientific">Candidatus Pelagibacter giovannonii</name>
    <dbReference type="NCBI Taxonomy" id="2563896"/>
    <lineage>
        <taxon>Bacteria</taxon>
        <taxon>Pseudomonadati</taxon>
        <taxon>Pseudomonadota</taxon>
        <taxon>Alphaproteobacteria</taxon>
        <taxon>Candidatus Pelagibacterales</taxon>
        <taxon>Candidatus Pelagibacteraceae</taxon>
        <taxon>Candidatus Pelagibacter</taxon>
    </lineage>
</organism>
<reference evidence="1 2" key="1">
    <citation type="journal article" date="2020" name="Nat. Microbiol.">
        <title>Lysogenic host-virus interactions in SAR11 marine bacteria.</title>
        <authorList>
            <person name="Morris R.M."/>
            <person name="Cain K.R."/>
            <person name="Hvorecny K.L."/>
            <person name="Kollman J.M."/>
        </authorList>
    </citation>
    <scope>NUCLEOTIDE SEQUENCE [LARGE SCALE GENOMIC DNA]</scope>
    <source>
        <strain evidence="1 2">NP1</strain>
    </source>
</reference>
<gene>
    <name evidence="1" type="ORF">E5R92_04070</name>
</gene>
<evidence type="ECO:0008006" key="3">
    <source>
        <dbReference type="Google" id="ProtNLM"/>
    </source>
</evidence>
<dbReference type="KEGG" id="peg:E5R92_04070"/>
<dbReference type="AlphaFoldDB" id="A0A6H1Q2N1"/>
<evidence type="ECO:0000313" key="2">
    <source>
        <dbReference type="Proteomes" id="UP000501094"/>
    </source>
</evidence>
<sequence>MNLKEKFFDIFKMYVEKKSSEKKISKTLKKLLPYEIDASLIRLGEKNDGGYLVPDDFVGIDKNYSAGVGFLTQFEKDLETRYLIKSNMLDFNEIEKTILPNKASFFKKKLGLVSNNEEISINDWIIKDDKDIILKLDIEGDEYASLIDISEENLKKVRILVIEFHDLRHLRNDIFLNLFDKVINKLNNYFYVCHLHINNISKIKKIGNYLVPDMIEMTFIRKNRVKIFSSKFSILPHKFDSKTVNNVKEKFLDKNWYN</sequence>
<dbReference type="Proteomes" id="UP000501094">
    <property type="component" value="Chromosome"/>
</dbReference>
<proteinExistence type="predicted"/>
<keyword evidence="2" id="KW-1185">Reference proteome</keyword>
<accession>A0A6H1Q2N1</accession>
<evidence type="ECO:0000313" key="1">
    <source>
        <dbReference type="EMBL" id="QIZ20956.1"/>
    </source>
</evidence>